<evidence type="ECO:0000313" key="2">
    <source>
        <dbReference type="EMBL" id="EFA27850.1"/>
    </source>
</evidence>
<keyword evidence="1" id="KW-0472">Membrane</keyword>
<dbReference type="AlphaFoldDB" id="A0A7G2JWW8"/>
<keyword evidence="1" id="KW-1133">Transmembrane helix</keyword>
<gene>
    <name evidence="2" type="ORF">HAINFHK1212_0657</name>
</gene>
<feature type="transmembrane region" description="Helical" evidence="1">
    <location>
        <begin position="42"/>
        <end position="60"/>
    </location>
</feature>
<protein>
    <submittedName>
        <fullName evidence="2">Uncharacterized protein</fullName>
    </submittedName>
</protein>
<evidence type="ECO:0000256" key="1">
    <source>
        <dbReference type="SAM" id="Phobius"/>
    </source>
</evidence>
<feature type="transmembrane region" description="Helical" evidence="1">
    <location>
        <begin position="9"/>
        <end position="30"/>
    </location>
</feature>
<sequence>QINASFYRIYYIILLYILQIFLYYFIQGVVALNPKRKSAPDSIAVFLCVKFVISFSFIAIKT</sequence>
<accession>A0A7G2JWW8</accession>
<feature type="non-terminal residue" evidence="2">
    <location>
        <position position="1"/>
    </location>
</feature>
<name>A0A7G2JWW8_HAEIF</name>
<proteinExistence type="predicted"/>
<comment type="caution">
    <text evidence="2">The sequence shown here is derived from an EMBL/GenBank/DDBJ whole genome shotgun (WGS) entry which is preliminary data.</text>
</comment>
<reference evidence="2" key="1">
    <citation type="journal article" date="2010" name="Genomics">
        <title>Tracing phylogenomic events leading to diversity of Haemophilus influenzae and the emergence of Brazilian Purpuric Fever (BPF)-associated clones.</title>
        <authorList>
            <person name="Papazisi L."/>
            <person name="Ratnayake S."/>
            <person name="Remortel B.G."/>
            <person name="Bock G.R."/>
            <person name="Liang W."/>
            <person name="Saeed A.I."/>
            <person name="Liu J."/>
            <person name="Fleischmann R.D."/>
            <person name="Kilian M."/>
            <person name="Peterson S.N."/>
        </authorList>
    </citation>
    <scope>NUCLEOTIDE SEQUENCE [LARGE SCALE GENOMIC DNA]</scope>
    <source>
        <strain evidence="2">HK1212</strain>
    </source>
</reference>
<dbReference type="EMBL" id="ABFC01001098">
    <property type="protein sequence ID" value="EFA27850.1"/>
    <property type="molecule type" value="Genomic_DNA"/>
</dbReference>
<keyword evidence="1" id="KW-0812">Transmembrane</keyword>
<organism evidence="2">
    <name type="scientific">Haemophilus influenzae HK1212</name>
    <dbReference type="NCBI Taxonomy" id="456482"/>
    <lineage>
        <taxon>Bacteria</taxon>
        <taxon>Pseudomonadati</taxon>
        <taxon>Pseudomonadota</taxon>
        <taxon>Gammaproteobacteria</taxon>
        <taxon>Pasteurellales</taxon>
        <taxon>Pasteurellaceae</taxon>
        <taxon>Haemophilus</taxon>
    </lineage>
</organism>